<dbReference type="GO" id="GO:0000160">
    <property type="term" value="P:phosphorelay signal transduction system"/>
    <property type="evidence" value="ECO:0007669"/>
    <property type="project" value="InterPro"/>
</dbReference>
<evidence type="ECO:0000313" key="4">
    <source>
        <dbReference type="EMBL" id="TDC11599.1"/>
    </source>
</evidence>
<evidence type="ECO:0000259" key="3">
    <source>
        <dbReference type="PROSITE" id="PS50110"/>
    </source>
</evidence>
<dbReference type="InterPro" id="IPR011006">
    <property type="entry name" value="CheY-like_superfamily"/>
</dbReference>
<sequence>MTGWTGRTPPSTLRSPVPNDTRILAVDDREENLTALAAVLDAMPVEVVPVTSGQAALKELLNDDFALILLDVVMPEMDGFETAEHIKSRPRTRDIPIIFLTAGGSAGEQAYRGYAAGAVDYLTKPFDPWLLRAKVSVFVDLHRRNTELRQQARLLRSTLGGDDAGSALAGCERLLAALDERLAKVEGDVARLRSGEPADALAEHVGELRLALDAFSAGS</sequence>
<dbReference type="PANTHER" id="PTHR44591:SF3">
    <property type="entry name" value="RESPONSE REGULATORY DOMAIN-CONTAINING PROTEIN"/>
    <property type="match status" value="1"/>
</dbReference>
<dbReference type="SMART" id="SM00448">
    <property type="entry name" value="REC"/>
    <property type="match status" value="1"/>
</dbReference>
<evidence type="ECO:0000313" key="5">
    <source>
        <dbReference type="Proteomes" id="UP000295431"/>
    </source>
</evidence>
<comment type="caution">
    <text evidence="4">The sequence shown here is derived from an EMBL/GenBank/DDBJ whole genome shotgun (WGS) entry which is preliminary data.</text>
</comment>
<dbReference type="OrthoDB" id="9812260at2"/>
<dbReference type="PANTHER" id="PTHR44591">
    <property type="entry name" value="STRESS RESPONSE REGULATOR PROTEIN 1"/>
    <property type="match status" value="1"/>
</dbReference>
<dbReference type="Pfam" id="PF00072">
    <property type="entry name" value="Response_reg"/>
    <property type="match status" value="1"/>
</dbReference>
<dbReference type="InterPro" id="IPR050595">
    <property type="entry name" value="Bact_response_regulator"/>
</dbReference>
<keyword evidence="5" id="KW-1185">Reference proteome</keyword>
<dbReference type="AlphaFoldDB" id="A0A4R4NQM9"/>
<dbReference type="EMBL" id="SMJW01000173">
    <property type="protein sequence ID" value="TDC11599.1"/>
    <property type="molecule type" value="Genomic_DNA"/>
</dbReference>
<gene>
    <name evidence="4" type="ORF">E1284_27750</name>
</gene>
<feature type="modified residue" description="4-aspartylphosphate" evidence="2">
    <location>
        <position position="71"/>
    </location>
</feature>
<evidence type="ECO:0000256" key="2">
    <source>
        <dbReference type="PROSITE-ProRule" id="PRU00169"/>
    </source>
</evidence>
<dbReference type="Proteomes" id="UP000295431">
    <property type="component" value="Unassembled WGS sequence"/>
</dbReference>
<protein>
    <submittedName>
        <fullName evidence="4">Response regulator</fullName>
    </submittedName>
</protein>
<dbReference type="PROSITE" id="PS50110">
    <property type="entry name" value="RESPONSE_REGULATORY"/>
    <property type="match status" value="1"/>
</dbReference>
<reference evidence="4 5" key="1">
    <citation type="submission" date="2019-03" db="EMBL/GenBank/DDBJ databases">
        <title>Draft genome sequences of novel Actinobacteria.</title>
        <authorList>
            <person name="Sahin N."/>
            <person name="Ay H."/>
            <person name="Saygin H."/>
        </authorList>
    </citation>
    <scope>NUCLEOTIDE SEQUENCE [LARGE SCALE GENOMIC DNA]</scope>
    <source>
        <strain evidence="4 5">DSM 45347</strain>
    </source>
</reference>
<dbReference type="SUPFAM" id="SSF52172">
    <property type="entry name" value="CheY-like"/>
    <property type="match status" value="1"/>
</dbReference>
<name>A0A4R4NQM9_9ACTN</name>
<evidence type="ECO:0000256" key="1">
    <source>
        <dbReference type="ARBA" id="ARBA00022553"/>
    </source>
</evidence>
<dbReference type="InterPro" id="IPR001789">
    <property type="entry name" value="Sig_transdc_resp-reg_receiver"/>
</dbReference>
<feature type="domain" description="Response regulatory" evidence="3">
    <location>
        <begin position="22"/>
        <end position="139"/>
    </location>
</feature>
<proteinExistence type="predicted"/>
<dbReference type="Gene3D" id="3.40.50.2300">
    <property type="match status" value="1"/>
</dbReference>
<accession>A0A4R4NQM9</accession>
<keyword evidence="1 2" id="KW-0597">Phosphoprotein</keyword>
<organism evidence="4 5">
    <name type="scientific">Actinomadura bangladeshensis</name>
    <dbReference type="NCBI Taxonomy" id="453573"/>
    <lineage>
        <taxon>Bacteria</taxon>
        <taxon>Bacillati</taxon>
        <taxon>Actinomycetota</taxon>
        <taxon>Actinomycetes</taxon>
        <taxon>Streptosporangiales</taxon>
        <taxon>Thermomonosporaceae</taxon>
        <taxon>Actinomadura</taxon>
    </lineage>
</organism>